<dbReference type="AlphaFoldDB" id="A0A4Y2BM93"/>
<organism evidence="1 2">
    <name type="scientific">Araneus ventricosus</name>
    <name type="common">Orbweaver spider</name>
    <name type="synonym">Epeira ventricosa</name>
    <dbReference type="NCBI Taxonomy" id="182803"/>
    <lineage>
        <taxon>Eukaryota</taxon>
        <taxon>Metazoa</taxon>
        <taxon>Ecdysozoa</taxon>
        <taxon>Arthropoda</taxon>
        <taxon>Chelicerata</taxon>
        <taxon>Arachnida</taxon>
        <taxon>Araneae</taxon>
        <taxon>Araneomorphae</taxon>
        <taxon>Entelegynae</taxon>
        <taxon>Araneoidea</taxon>
        <taxon>Araneidae</taxon>
        <taxon>Araneus</taxon>
    </lineage>
</organism>
<evidence type="ECO:0000313" key="1">
    <source>
        <dbReference type="EMBL" id="GBL93188.1"/>
    </source>
</evidence>
<evidence type="ECO:0000313" key="2">
    <source>
        <dbReference type="Proteomes" id="UP000499080"/>
    </source>
</evidence>
<sequence length="80" mass="9294">MDANNKFSFIGSVRSSLDVKFPQEKTTYEPFRTRRERAAMLSRDIKLQTTLRNRRAKRPHVELTTPETVKGTLKVPTLCQ</sequence>
<comment type="caution">
    <text evidence="1">The sequence shown here is derived from an EMBL/GenBank/DDBJ whole genome shotgun (WGS) entry which is preliminary data.</text>
</comment>
<protein>
    <submittedName>
        <fullName evidence="1">Uncharacterized protein</fullName>
    </submittedName>
</protein>
<reference evidence="1 2" key="1">
    <citation type="journal article" date="2019" name="Sci. Rep.">
        <title>Orb-weaving spider Araneus ventricosus genome elucidates the spidroin gene catalogue.</title>
        <authorList>
            <person name="Kono N."/>
            <person name="Nakamura H."/>
            <person name="Ohtoshi R."/>
            <person name="Moran D.A.P."/>
            <person name="Shinohara A."/>
            <person name="Yoshida Y."/>
            <person name="Fujiwara M."/>
            <person name="Mori M."/>
            <person name="Tomita M."/>
            <person name="Arakawa K."/>
        </authorList>
    </citation>
    <scope>NUCLEOTIDE SEQUENCE [LARGE SCALE GENOMIC DNA]</scope>
</reference>
<dbReference type="Proteomes" id="UP000499080">
    <property type="component" value="Unassembled WGS sequence"/>
</dbReference>
<proteinExistence type="predicted"/>
<keyword evidence="2" id="KW-1185">Reference proteome</keyword>
<dbReference type="EMBL" id="BGPR01000092">
    <property type="protein sequence ID" value="GBL93188.1"/>
    <property type="molecule type" value="Genomic_DNA"/>
</dbReference>
<gene>
    <name evidence="1" type="ORF">AVEN_42644_1</name>
</gene>
<accession>A0A4Y2BM93</accession>
<name>A0A4Y2BM93_ARAVE</name>